<feature type="domain" description="SGNH hydrolase-type esterase" evidence="1">
    <location>
        <begin position="31"/>
        <end position="205"/>
    </location>
</feature>
<comment type="caution">
    <text evidence="2">The sequence shown here is derived from an EMBL/GenBank/DDBJ whole genome shotgun (WGS) entry which is preliminary data.</text>
</comment>
<dbReference type="Gene3D" id="3.40.50.1110">
    <property type="entry name" value="SGNH hydrolase"/>
    <property type="match status" value="1"/>
</dbReference>
<protein>
    <submittedName>
        <fullName evidence="2">SGNH/GDSL hydrolase family protein</fullName>
    </submittedName>
</protein>
<evidence type="ECO:0000259" key="1">
    <source>
        <dbReference type="Pfam" id="PF13472"/>
    </source>
</evidence>
<dbReference type="InterPro" id="IPR051532">
    <property type="entry name" value="Ester_Hydrolysis_Enzymes"/>
</dbReference>
<dbReference type="EMBL" id="JARACI010000480">
    <property type="protein sequence ID" value="MDD9205418.1"/>
    <property type="molecule type" value="Genomic_DNA"/>
</dbReference>
<keyword evidence="3" id="KW-1185">Reference proteome</keyword>
<dbReference type="Proteomes" id="UP001165561">
    <property type="component" value="Unassembled WGS sequence"/>
</dbReference>
<reference evidence="2" key="1">
    <citation type="submission" date="2023-02" db="EMBL/GenBank/DDBJ databases">
        <title>Georgenia sp.10Sc9-8, isolated from a soil sample collected from the Taklamakan desert.</title>
        <authorList>
            <person name="Liu S."/>
        </authorList>
    </citation>
    <scope>NUCLEOTIDE SEQUENCE</scope>
    <source>
        <strain evidence="2">10Sc9-8</strain>
    </source>
</reference>
<sequence length="222" mass="24161">MCHGSRRHAACGWAARGCATGRAAPPLRLALLGESTAAGTGSPTHETSMAGHLARELRARSGQEVQWRVLGRNGATARRVARQLVPRLTAEWPPSHLVVLVGMNDVQRTWRLRTWERHLTALLAEAGRRCPTATVVVSGLPDVRTVPALARPLVPLFAARATRMGRVTETVANALGVRYVPVEHVELTDSFFAADRMHPSPEGYRQWAAELAPVLTEGARDH</sequence>
<dbReference type="InterPro" id="IPR013830">
    <property type="entry name" value="SGNH_hydro"/>
</dbReference>
<evidence type="ECO:0000313" key="2">
    <source>
        <dbReference type="EMBL" id="MDD9205418.1"/>
    </source>
</evidence>
<dbReference type="GO" id="GO:0016787">
    <property type="term" value="F:hydrolase activity"/>
    <property type="evidence" value="ECO:0007669"/>
    <property type="project" value="UniProtKB-KW"/>
</dbReference>
<evidence type="ECO:0000313" key="3">
    <source>
        <dbReference type="Proteomes" id="UP001165561"/>
    </source>
</evidence>
<dbReference type="SUPFAM" id="SSF52266">
    <property type="entry name" value="SGNH hydrolase"/>
    <property type="match status" value="1"/>
</dbReference>
<gene>
    <name evidence="2" type="ORF">PU560_02915</name>
</gene>
<dbReference type="Pfam" id="PF13472">
    <property type="entry name" value="Lipase_GDSL_2"/>
    <property type="match status" value="1"/>
</dbReference>
<dbReference type="PANTHER" id="PTHR30383">
    <property type="entry name" value="THIOESTERASE 1/PROTEASE 1/LYSOPHOSPHOLIPASE L1"/>
    <property type="match status" value="1"/>
</dbReference>
<organism evidence="2 3">
    <name type="scientific">Georgenia halotolerans</name>
    <dbReference type="NCBI Taxonomy" id="3028317"/>
    <lineage>
        <taxon>Bacteria</taxon>
        <taxon>Bacillati</taxon>
        <taxon>Actinomycetota</taxon>
        <taxon>Actinomycetes</taxon>
        <taxon>Micrococcales</taxon>
        <taxon>Bogoriellaceae</taxon>
        <taxon>Georgenia</taxon>
    </lineage>
</organism>
<proteinExistence type="predicted"/>
<keyword evidence="2" id="KW-0378">Hydrolase</keyword>
<accession>A0ABT5TTN7</accession>
<dbReference type="PANTHER" id="PTHR30383:SF5">
    <property type="entry name" value="SGNH HYDROLASE-TYPE ESTERASE DOMAIN-CONTAINING PROTEIN"/>
    <property type="match status" value="1"/>
</dbReference>
<dbReference type="CDD" id="cd01836">
    <property type="entry name" value="FeeA_FeeB_like"/>
    <property type="match status" value="1"/>
</dbReference>
<name>A0ABT5TTN7_9MICO</name>
<dbReference type="InterPro" id="IPR036514">
    <property type="entry name" value="SGNH_hydro_sf"/>
</dbReference>